<name>A0A1E4SGL9_9ASCO</name>
<feature type="compositionally biased region" description="Polar residues" evidence="1">
    <location>
        <begin position="63"/>
        <end position="73"/>
    </location>
</feature>
<gene>
    <name evidence="2" type="ORF">CANTADRAFT_271648</name>
</gene>
<organism evidence="2 3">
    <name type="scientific">Suhomyces tanzawaensis NRRL Y-17324</name>
    <dbReference type="NCBI Taxonomy" id="984487"/>
    <lineage>
        <taxon>Eukaryota</taxon>
        <taxon>Fungi</taxon>
        <taxon>Dikarya</taxon>
        <taxon>Ascomycota</taxon>
        <taxon>Saccharomycotina</taxon>
        <taxon>Pichiomycetes</taxon>
        <taxon>Debaryomycetaceae</taxon>
        <taxon>Suhomyces</taxon>
    </lineage>
</organism>
<dbReference type="Proteomes" id="UP000094285">
    <property type="component" value="Unassembled WGS sequence"/>
</dbReference>
<accession>A0A1E4SGL9</accession>
<dbReference type="RefSeq" id="XP_020063776.1">
    <property type="nucleotide sequence ID" value="XM_020208020.1"/>
</dbReference>
<dbReference type="GeneID" id="30982157"/>
<sequence>MLDNKIASNFPQAPAIARRLHQGANPGRSSQRCRRCWRRGAAGRLEIMAKATSTVPNPHRTPESPTKPHSSPLETAVDAWCHASTAYSGSGRGPLHHGAVLGKPQPGVQLGLEECGGWWGVRNMATEDRMGER</sequence>
<protein>
    <submittedName>
        <fullName evidence="2">Uncharacterized protein</fullName>
    </submittedName>
</protein>
<keyword evidence="3" id="KW-1185">Reference proteome</keyword>
<dbReference type="AlphaFoldDB" id="A0A1E4SGL9"/>
<reference evidence="3" key="1">
    <citation type="submission" date="2016-05" db="EMBL/GenBank/DDBJ databases">
        <title>Comparative genomics of biotechnologically important yeasts.</title>
        <authorList>
            <consortium name="DOE Joint Genome Institute"/>
            <person name="Riley R."/>
            <person name="Haridas S."/>
            <person name="Wolfe K.H."/>
            <person name="Lopes M.R."/>
            <person name="Hittinger C.T."/>
            <person name="Goker M."/>
            <person name="Salamov A."/>
            <person name="Wisecaver J."/>
            <person name="Long T.M."/>
            <person name="Aerts A.L."/>
            <person name="Barry K."/>
            <person name="Choi C."/>
            <person name="Clum A."/>
            <person name="Coughlan A.Y."/>
            <person name="Deshpande S."/>
            <person name="Douglass A.P."/>
            <person name="Hanson S.J."/>
            <person name="Klenk H.-P."/>
            <person name="Labutti K."/>
            <person name="Lapidus A."/>
            <person name="Lindquist E."/>
            <person name="Lipzen A."/>
            <person name="Meier-Kolthoff J.P."/>
            <person name="Ohm R.A."/>
            <person name="Otillar R.P."/>
            <person name="Pangilinan J."/>
            <person name="Peng Y."/>
            <person name="Rokas A."/>
            <person name="Rosa C.A."/>
            <person name="Scheuner C."/>
            <person name="Sibirny A.A."/>
            <person name="Slot J.C."/>
            <person name="Stielow J.B."/>
            <person name="Sun H."/>
            <person name="Kurtzman C.P."/>
            <person name="Blackwell M."/>
            <person name="Grigoriev I.V."/>
            <person name="Jeffries T.W."/>
        </authorList>
    </citation>
    <scope>NUCLEOTIDE SEQUENCE [LARGE SCALE GENOMIC DNA]</scope>
    <source>
        <strain evidence="3">NRRL Y-17324</strain>
    </source>
</reference>
<proteinExistence type="predicted"/>
<feature type="region of interest" description="Disordered" evidence="1">
    <location>
        <begin position="51"/>
        <end position="73"/>
    </location>
</feature>
<dbReference type="EMBL" id="KV453913">
    <property type="protein sequence ID" value="ODV78654.1"/>
    <property type="molecule type" value="Genomic_DNA"/>
</dbReference>
<evidence type="ECO:0000313" key="2">
    <source>
        <dbReference type="EMBL" id="ODV78654.1"/>
    </source>
</evidence>
<evidence type="ECO:0000256" key="1">
    <source>
        <dbReference type="SAM" id="MobiDB-lite"/>
    </source>
</evidence>
<evidence type="ECO:0000313" key="3">
    <source>
        <dbReference type="Proteomes" id="UP000094285"/>
    </source>
</evidence>